<dbReference type="KEGG" id="mlil:QLS71_011415"/>
<gene>
    <name evidence="4" type="ORF">QLS71_011415</name>
</gene>
<reference evidence="4" key="1">
    <citation type="submission" date="2024-04" db="EMBL/GenBank/DDBJ databases">
        <title>Mariniflexile litorale, isolated from the shallow sediments of the Sea of Japan.</title>
        <authorList>
            <person name="Romanenko L."/>
            <person name="Isaeva M."/>
        </authorList>
    </citation>
    <scope>NUCLEOTIDE SEQUENCE [LARGE SCALE GENOMIC DNA]</scope>
    <source>
        <strain evidence="4">KMM 9835</strain>
    </source>
</reference>
<dbReference type="PANTHER" id="PTHR43397:SF1">
    <property type="entry name" value="ERGOTHIONEINE BIOSYNTHESIS PROTEIN 1"/>
    <property type="match status" value="1"/>
</dbReference>
<proteinExistence type="predicted"/>
<dbReference type="AlphaFoldDB" id="A0AAU7ECE0"/>
<evidence type="ECO:0000313" key="4">
    <source>
        <dbReference type="EMBL" id="XBL12938.1"/>
    </source>
</evidence>
<evidence type="ECO:0000256" key="2">
    <source>
        <dbReference type="ARBA" id="ARBA00022679"/>
    </source>
</evidence>
<dbReference type="InterPro" id="IPR029063">
    <property type="entry name" value="SAM-dependent_MTases_sf"/>
</dbReference>
<dbReference type="InterPro" id="IPR019257">
    <property type="entry name" value="MeTrfase_dom"/>
</dbReference>
<dbReference type="Proteomes" id="UP001224325">
    <property type="component" value="Chromosome"/>
</dbReference>
<organism evidence="4 5">
    <name type="scientific">Mariniflexile litorale</name>
    <dbReference type="NCBI Taxonomy" id="3045158"/>
    <lineage>
        <taxon>Bacteria</taxon>
        <taxon>Pseudomonadati</taxon>
        <taxon>Bacteroidota</taxon>
        <taxon>Flavobacteriia</taxon>
        <taxon>Flavobacteriales</taxon>
        <taxon>Flavobacteriaceae</taxon>
        <taxon>Mariniflexile</taxon>
    </lineage>
</organism>
<dbReference type="SUPFAM" id="SSF53335">
    <property type="entry name" value="S-adenosyl-L-methionine-dependent methyltransferases"/>
    <property type="match status" value="1"/>
</dbReference>
<dbReference type="GO" id="GO:0032259">
    <property type="term" value="P:methylation"/>
    <property type="evidence" value="ECO:0007669"/>
    <property type="project" value="UniProtKB-KW"/>
</dbReference>
<name>A0AAU7ECE0_9FLAO</name>
<keyword evidence="2" id="KW-0808">Transferase</keyword>
<dbReference type="Gene3D" id="3.40.50.150">
    <property type="entry name" value="Vaccinia Virus protein VP39"/>
    <property type="match status" value="1"/>
</dbReference>
<accession>A0AAU7ECE0</accession>
<evidence type="ECO:0000259" key="3">
    <source>
        <dbReference type="Pfam" id="PF10017"/>
    </source>
</evidence>
<dbReference type="PIRSF" id="PIRSF018005">
    <property type="entry name" value="UCP018005"/>
    <property type="match status" value="1"/>
</dbReference>
<evidence type="ECO:0000256" key="1">
    <source>
        <dbReference type="ARBA" id="ARBA00022603"/>
    </source>
</evidence>
<protein>
    <submittedName>
        <fullName evidence="4">L-histidine N(Alpha)-methyltransferase</fullName>
    </submittedName>
</protein>
<dbReference type="GO" id="GO:0008168">
    <property type="term" value="F:methyltransferase activity"/>
    <property type="evidence" value="ECO:0007669"/>
    <property type="project" value="UniProtKB-KW"/>
</dbReference>
<feature type="domain" description="Histidine-specific methyltransferase SAM-dependent" evidence="3">
    <location>
        <begin position="25"/>
        <end position="332"/>
    </location>
</feature>
<dbReference type="RefSeq" id="WP_308993387.1">
    <property type="nucleotide sequence ID" value="NZ_CP155618.1"/>
</dbReference>
<evidence type="ECO:0000313" key="5">
    <source>
        <dbReference type="Proteomes" id="UP001224325"/>
    </source>
</evidence>
<dbReference type="PANTHER" id="PTHR43397">
    <property type="entry name" value="ERGOTHIONEINE BIOSYNTHESIS PROTEIN 1"/>
    <property type="match status" value="1"/>
</dbReference>
<dbReference type="InterPro" id="IPR017804">
    <property type="entry name" value="MeTrfase_EgtD-like"/>
</dbReference>
<dbReference type="InterPro" id="IPR051128">
    <property type="entry name" value="EgtD_Methyltrsf_superfamily"/>
</dbReference>
<dbReference type="EMBL" id="CP155618">
    <property type="protein sequence ID" value="XBL12938.1"/>
    <property type="molecule type" value="Genomic_DNA"/>
</dbReference>
<keyword evidence="5" id="KW-1185">Reference proteome</keyword>
<dbReference type="Pfam" id="PF10017">
    <property type="entry name" value="Methyltransf_33"/>
    <property type="match status" value="1"/>
</dbReference>
<keyword evidence="1" id="KW-0489">Methyltransferase</keyword>
<sequence length="336" mass="38864">MINNIETSVKKTINSESKTFNSLFKMDVLKGLSSHPKFLSSKYFYDKKGDALFVKIMNMPEYYLTNSEYDIFKNKTEALVHGLDINKNTDFDLIELGAGDGMKTKELLKYLDRENYQFTFIPVDISQNALNNLETSLNEELPHLSIETKQGDYFHVLEDIKTLPKPKVILFLGSNIGNLNDDQARKFMLKLSNTLHKNDKIVLGIDLIKSEDIVLPAYNDEQGITKQFNLNILARMNRELDADFDLNAFTHSPKYNEEEGIAESFLVSKIDQTVRIKVLDMTFNFYKNETIHTEISRKYNDSILEHILEHTDLNVKDKLTDSKNYFADYILNKSNH</sequence>